<dbReference type="AlphaFoldDB" id="A0A9W9JYS3"/>
<dbReference type="GO" id="GO:0000976">
    <property type="term" value="F:transcription cis-regulatory region binding"/>
    <property type="evidence" value="ECO:0007669"/>
    <property type="project" value="TreeGrafter"/>
</dbReference>
<dbReference type="EMBL" id="JAPMSZ010000010">
    <property type="protein sequence ID" value="KAJ5086879.1"/>
    <property type="molecule type" value="Genomic_DNA"/>
</dbReference>
<dbReference type="GO" id="GO:0005634">
    <property type="term" value="C:nucleus"/>
    <property type="evidence" value="ECO:0007669"/>
    <property type="project" value="UniProtKB-SubCell"/>
</dbReference>
<dbReference type="PANTHER" id="PTHR37534:SF9">
    <property type="entry name" value="ZN(II)2CYS6 TRANSCRIPTION FACTOR (EUROFUNG)"/>
    <property type="match status" value="1"/>
</dbReference>
<dbReference type="OrthoDB" id="4364669at2759"/>
<dbReference type="PANTHER" id="PTHR37534">
    <property type="entry name" value="TRANSCRIPTIONAL ACTIVATOR PROTEIN UGA3"/>
    <property type="match status" value="1"/>
</dbReference>
<reference evidence="4" key="2">
    <citation type="journal article" date="2023" name="IMA Fungus">
        <title>Comparative genomic study of the Penicillium genus elucidates a diverse pangenome and 15 lateral gene transfer events.</title>
        <authorList>
            <person name="Petersen C."/>
            <person name="Sorensen T."/>
            <person name="Nielsen M.R."/>
            <person name="Sondergaard T.E."/>
            <person name="Sorensen J.L."/>
            <person name="Fitzpatrick D.A."/>
            <person name="Frisvad J.C."/>
            <person name="Nielsen K.L."/>
        </authorList>
    </citation>
    <scope>NUCLEOTIDE SEQUENCE</scope>
    <source>
        <strain evidence="4">IBT 34128</strain>
    </source>
</reference>
<keyword evidence="2" id="KW-0539">Nucleus</keyword>
<evidence type="ECO:0000256" key="2">
    <source>
        <dbReference type="ARBA" id="ARBA00023242"/>
    </source>
</evidence>
<dbReference type="RefSeq" id="XP_056509004.1">
    <property type="nucleotide sequence ID" value="XM_056658711.1"/>
</dbReference>
<comment type="caution">
    <text evidence="4">The sequence shown here is derived from an EMBL/GenBank/DDBJ whole genome shotgun (WGS) entry which is preliminary data.</text>
</comment>
<dbReference type="InterPro" id="IPR021858">
    <property type="entry name" value="Fun_TF"/>
</dbReference>
<proteinExistence type="predicted"/>
<dbReference type="GO" id="GO:0003700">
    <property type="term" value="F:DNA-binding transcription factor activity"/>
    <property type="evidence" value="ECO:0007669"/>
    <property type="project" value="TreeGrafter"/>
</dbReference>
<protein>
    <submittedName>
        <fullName evidence="4">Uncharacterized protein</fullName>
    </submittedName>
</protein>
<evidence type="ECO:0000313" key="5">
    <source>
        <dbReference type="Proteomes" id="UP001141434"/>
    </source>
</evidence>
<feature type="region of interest" description="Disordered" evidence="3">
    <location>
        <begin position="173"/>
        <end position="199"/>
    </location>
</feature>
<evidence type="ECO:0000256" key="3">
    <source>
        <dbReference type="SAM" id="MobiDB-lite"/>
    </source>
</evidence>
<comment type="subcellular location">
    <subcellularLocation>
        <location evidence="1">Nucleus</location>
    </subcellularLocation>
</comment>
<dbReference type="GO" id="GO:0045944">
    <property type="term" value="P:positive regulation of transcription by RNA polymerase II"/>
    <property type="evidence" value="ECO:0007669"/>
    <property type="project" value="TreeGrafter"/>
</dbReference>
<accession>A0A9W9JYS3</accession>
<evidence type="ECO:0000256" key="1">
    <source>
        <dbReference type="ARBA" id="ARBA00004123"/>
    </source>
</evidence>
<gene>
    <name evidence="4" type="ORF">NUU61_008186</name>
</gene>
<sequence>MRLFFTVWTPYLRNGDRIFSVDDVPPIFCKPDWLPPDHNGEKYTGELENDEHAYWNQVHQDWAVFPRSVNENECAGLVMHFDLMLGSIKERPPPEIMVIKHDVLKIGRALILLIRPTAFIGFYPEPVFELPLDAVLLSLENVMFHEFTHTAKARRDCNPTEFIVQERRSNTPLSAITDGESNSSNTPTTAQRSQETTISDTHIPESTYEIFQRVFDVDQPSTSFDIHSNVASHDILTEETASLLRFYQNGIGVWMDIFDSPHTYQNEVVRYSLSSPLLMHAVCALAPKQMSLIQNKFLWEPASSRFYGESLSLLIKELTEQSTNRDFLLAASILPGSYELLAQPGIDYQRHLNGAHTLILCCNIGEQGSFFVQASFWIYARQDVALALANERPTLTPAAKWPAPCENSTLIEDYVGNKIVWLLERVIEAKFTLTNDDWTVNELGSFESLVSETDLY</sequence>
<dbReference type="Proteomes" id="UP001141434">
    <property type="component" value="Unassembled WGS sequence"/>
</dbReference>
<keyword evidence="5" id="KW-1185">Reference proteome</keyword>
<evidence type="ECO:0000313" key="4">
    <source>
        <dbReference type="EMBL" id="KAJ5086879.1"/>
    </source>
</evidence>
<reference evidence="4" key="1">
    <citation type="submission" date="2022-11" db="EMBL/GenBank/DDBJ databases">
        <authorList>
            <person name="Petersen C."/>
        </authorList>
    </citation>
    <scope>NUCLEOTIDE SEQUENCE</scope>
    <source>
        <strain evidence="4">IBT 34128</strain>
    </source>
</reference>
<name>A0A9W9JYS3_9EURO</name>
<dbReference type="GeneID" id="81397880"/>
<organism evidence="4 5">
    <name type="scientific">Penicillium alfredii</name>
    <dbReference type="NCBI Taxonomy" id="1506179"/>
    <lineage>
        <taxon>Eukaryota</taxon>
        <taxon>Fungi</taxon>
        <taxon>Dikarya</taxon>
        <taxon>Ascomycota</taxon>
        <taxon>Pezizomycotina</taxon>
        <taxon>Eurotiomycetes</taxon>
        <taxon>Eurotiomycetidae</taxon>
        <taxon>Eurotiales</taxon>
        <taxon>Aspergillaceae</taxon>
        <taxon>Penicillium</taxon>
    </lineage>
</organism>
<dbReference type="Pfam" id="PF11951">
    <property type="entry name" value="Fungal_trans_2"/>
    <property type="match status" value="1"/>
</dbReference>